<accession>A0ABR3TVX0</accession>
<keyword evidence="2" id="KW-1185">Reference proteome</keyword>
<evidence type="ECO:0000313" key="2">
    <source>
        <dbReference type="Proteomes" id="UP001521184"/>
    </source>
</evidence>
<comment type="caution">
    <text evidence="1">The sequence shown here is derived from an EMBL/GenBank/DDBJ whole genome shotgun (WGS) entry which is preliminary data.</text>
</comment>
<proteinExistence type="predicted"/>
<protein>
    <submittedName>
        <fullName evidence="1">Uncharacterized protein</fullName>
    </submittedName>
</protein>
<name>A0ABR3TVX0_9PEZI</name>
<evidence type="ECO:0000313" key="1">
    <source>
        <dbReference type="EMBL" id="KAL1645760.1"/>
    </source>
</evidence>
<gene>
    <name evidence="1" type="ORF">SLS58_003644</name>
</gene>
<organism evidence="1 2">
    <name type="scientific">Diplodia intermedia</name>
    <dbReference type="NCBI Taxonomy" id="856260"/>
    <lineage>
        <taxon>Eukaryota</taxon>
        <taxon>Fungi</taxon>
        <taxon>Dikarya</taxon>
        <taxon>Ascomycota</taxon>
        <taxon>Pezizomycotina</taxon>
        <taxon>Dothideomycetes</taxon>
        <taxon>Dothideomycetes incertae sedis</taxon>
        <taxon>Botryosphaeriales</taxon>
        <taxon>Botryosphaeriaceae</taxon>
        <taxon>Diplodia</taxon>
    </lineage>
</organism>
<sequence>MLTLRPEHRSKQVHKDPMNGKLYISNAIAWFVRKGEPIRVNDAIMHNFSRKLTPGDPQRAFPTWIIKSDNDVDILPFQMGAGAEILCEIQSDLSSADQRGFREKNRHFWQTSQRHYIVDYQIQVIIGPADLRFELWFNGQKLSRDQPIRVEWSPATPPTTMAAEMPATPRVRQVSDESVYVPRNEENKRILGSLANILGSR</sequence>
<dbReference type="EMBL" id="JAKEKT020000018">
    <property type="protein sequence ID" value="KAL1645760.1"/>
    <property type="molecule type" value="Genomic_DNA"/>
</dbReference>
<reference evidence="1 2" key="1">
    <citation type="journal article" date="2023" name="Plant Dis.">
        <title>First Report of Diplodia intermedia Causing Canker and Dieback Diseases on Apple Trees in Canada.</title>
        <authorList>
            <person name="Ellouze W."/>
            <person name="Ilyukhin E."/>
            <person name="Sulman M."/>
            <person name="Ali S."/>
        </authorList>
    </citation>
    <scope>NUCLEOTIDE SEQUENCE [LARGE SCALE GENOMIC DNA]</scope>
    <source>
        <strain evidence="1 2">M45-28</strain>
    </source>
</reference>
<dbReference type="Proteomes" id="UP001521184">
    <property type="component" value="Unassembled WGS sequence"/>
</dbReference>